<evidence type="ECO:0000259" key="4">
    <source>
        <dbReference type="PROSITE" id="PS50987"/>
    </source>
</evidence>
<keyword evidence="2" id="KW-0238">DNA-binding</keyword>
<dbReference type="PANTHER" id="PTHR33154">
    <property type="entry name" value="TRANSCRIPTIONAL REGULATOR, ARSR FAMILY"/>
    <property type="match status" value="1"/>
</dbReference>
<dbReference type="AlphaFoldDB" id="K6XF42"/>
<dbReference type="Proteomes" id="UP000008366">
    <property type="component" value="Unassembled WGS sequence"/>
</dbReference>
<dbReference type="CDD" id="cd00090">
    <property type="entry name" value="HTH_ARSR"/>
    <property type="match status" value="1"/>
</dbReference>
<dbReference type="PROSITE" id="PS50987">
    <property type="entry name" value="HTH_ARSR_2"/>
    <property type="match status" value="1"/>
</dbReference>
<organism evidence="5 6">
    <name type="scientific">Kineosphaera limosa NBRC 100340</name>
    <dbReference type="NCBI Taxonomy" id="1184609"/>
    <lineage>
        <taxon>Bacteria</taxon>
        <taxon>Bacillati</taxon>
        <taxon>Actinomycetota</taxon>
        <taxon>Actinomycetes</taxon>
        <taxon>Micrococcales</taxon>
        <taxon>Dermatophilaceae</taxon>
        <taxon>Kineosphaera</taxon>
    </lineage>
</organism>
<dbReference type="Pfam" id="PF12840">
    <property type="entry name" value="HTH_20"/>
    <property type="match status" value="1"/>
</dbReference>
<evidence type="ECO:0000256" key="1">
    <source>
        <dbReference type="ARBA" id="ARBA00023015"/>
    </source>
</evidence>
<feature type="domain" description="HTH arsR-type" evidence="4">
    <location>
        <begin position="16"/>
        <end position="111"/>
    </location>
</feature>
<dbReference type="EMBL" id="BAHD01000069">
    <property type="protein sequence ID" value="GAB97439.1"/>
    <property type="molecule type" value="Genomic_DNA"/>
</dbReference>
<dbReference type="GO" id="GO:0003700">
    <property type="term" value="F:DNA-binding transcription factor activity"/>
    <property type="evidence" value="ECO:0007669"/>
    <property type="project" value="InterPro"/>
</dbReference>
<dbReference type="OrthoDB" id="21342at2"/>
<evidence type="ECO:0000256" key="2">
    <source>
        <dbReference type="ARBA" id="ARBA00023125"/>
    </source>
</evidence>
<dbReference type="InterPro" id="IPR001845">
    <property type="entry name" value="HTH_ArsR_DNA-bd_dom"/>
</dbReference>
<gene>
    <name evidence="5" type="ORF">KILIM_069_00070</name>
</gene>
<dbReference type="InterPro" id="IPR011991">
    <property type="entry name" value="ArsR-like_HTH"/>
</dbReference>
<keyword evidence="3" id="KW-0804">Transcription</keyword>
<protein>
    <submittedName>
        <fullName evidence="5">Putative ArsR family transcriptional regulator</fullName>
    </submittedName>
</protein>
<proteinExistence type="predicted"/>
<keyword evidence="6" id="KW-1185">Reference proteome</keyword>
<sequence length="114" mass="12022">MTDPKAGRVAADAVAKTTPELSTWTGTFELLADPTRLKILIAVHAAPDSSVGEIASAASVSANAVSQALASLAEAGVVTGRRDGRYRRWTLTDDAAHELLHHIRAPHSALHPEH</sequence>
<dbReference type="RefSeq" id="WP_006593971.1">
    <property type="nucleotide sequence ID" value="NZ_BAHD01000069.1"/>
</dbReference>
<dbReference type="InterPro" id="IPR036390">
    <property type="entry name" value="WH_DNA-bd_sf"/>
</dbReference>
<name>K6XF42_9MICO</name>
<keyword evidence="1" id="KW-0805">Transcription regulation</keyword>
<accession>K6XF42</accession>
<reference evidence="5 6" key="1">
    <citation type="submission" date="2012-08" db="EMBL/GenBank/DDBJ databases">
        <title>Whole genome shotgun sequence of Kineosphaera limosa NBRC 100340.</title>
        <authorList>
            <person name="Yoshida I."/>
            <person name="Isaki S."/>
            <person name="Hosoyama A."/>
            <person name="Tsuchikane K."/>
            <person name="Katsumata H."/>
            <person name="Ando Y."/>
            <person name="Ohji S."/>
            <person name="Hamada M."/>
            <person name="Tamura T."/>
            <person name="Yamazoe A."/>
            <person name="Yamazaki S."/>
            <person name="Fujita N."/>
        </authorList>
    </citation>
    <scope>NUCLEOTIDE SEQUENCE [LARGE SCALE GENOMIC DNA]</scope>
    <source>
        <strain evidence="5 6">NBRC 100340</strain>
    </source>
</reference>
<dbReference type="PANTHER" id="PTHR33154:SF33">
    <property type="entry name" value="TRANSCRIPTIONAL REPRESSOR SDPR"/>
    <property type="match status" value="1"/>
</dbReference>
<dbReference type="eggNOG" id="COG0640">
    <property type="taxonomic scope" value="Bacteria"/>
</dbReference>
<dbReference type="PRINTS" id="PR00778">
    <property type="entry name" value="HTHARSR"/>
</dbReference>
<evidence type="ECO:0000313" key="5">
    <source>
        <dbReference type="EMBL" id="GAB97439.1"/>
    </source>
</evidence>
<dbReference type="NCBIfam" id="NF033788">
    <property type="entry name" value="HTH_metalloreg"/>
    <property type="match status" value="1"/>
</dbReference>
<dbReference type="Gene3D" id="1.10.10.10">
    <property type="entry name" value="Winged helix-like DNA-binding domain superfamily/Winged helix DNA-binding domain"/>
    <property type="match status" value="1"/>
</dbReference>
<dbReference type="SMART" id="SM00418">
    <property type="entry name" value="HTH_ARSR"/>
    <property type="match status" value="1"/>
</dbReference>
<dbReference type="InterPro" id="IPR036388">
    <property type="entry name" value="WH-like_DNA-bd_sf"/>
</dbReference>
<dbReference type="InterPro" id="IPR051081">
    <property type="entry name" value="HTH_MetalResp_TranReg"/>
</dbReference>
<dbReference type="GO" id="GO:0003677">
    <property type="term" value="F:DNA binding"/>
    <property type="evidence" value="ECO:0007669"/>
    <property type="project" value="UniProtKB-KW"/>
</dbReference>
<comment type="caution">
    <text evidence="5">The sequence shown here is derived from an EMBL/GenBank/DDBJ whole genome shotgun (WGS) entry which is preliminary data.</text>
</comment>
<evidence type="ECO:0000256" key="3">
    <source>
        <dbReference type="ARBA" id="ARBA00023163"/>
    </source>
</evidence>
<evidence type="ECO:0000313" key="6">
    <source>
        <dbReference type="Proteomes" id="UP000008366"/>
    </source>
</evidence>
<dbReference type="SUPFAM" id="SSF46785">
    <property type="entry name" value="Winged helix' DNA-binding domain"/>
    <property type="match status" value="1"/>
</dbReference>